<dbReference type="PANTHER" id="PTHR21666">
    <property type="entry name" value="PEPTIDASE-RELATED"/>
    <property type="match status" value="1"/>
</dbReference>
<protein>
    <submittedName>
        <fullName evidence="12">Peptidoglycan DD-metalloendopeptidase family protein</fullName>
    </submittedName>
</protein>
<dbReference type="GO" id="GO:0046872">
    <property type="term" value="F:metal ion binding"/>
    <property type="evidence" value="ECO:0007669"/>
    <property type="project" value="UniProtKB-KW"/>
</dbReference>
<dbReference type="InterPro" id="IPR016047">
    <property type="entry name" value="M23ase_b-sheet_dom"/>
</dbReference>
<keyword evidence="3" id="KW-0645">Protease</keyword>
<evidence type="ECO:0000256" key="5">
    <source>
        <dbReference type="ARBA" id="ARBA00022801"/>
    </source>
</evidence>
<dbReference type="Gene3D" id="3.10.450.350">
    <property type="match status" value="2"/>
</dbReference>
<comment type="subcellular location">
    <subcellularLocation>
        <location evidence="2">Cell envelope</location>
    </subcellularLocation>
</comment>
<comment type="cofactor">
    <cofactor evidence="1">
        <name>Zn(2+)</name>
        <dbReference type="ChEBI" id="CHEBI:29105"/>
    </cofactor>
</comment>
<evidence type="ECO:0000256" key="6">
    <source>
        <dbReference type="ARBA" id="ARBA00022833"/>
    </source>
</evidence>
<dbReference type="PANTHER" id="PTHR21666:SF288">
    <property type="entry name" value="CELL DIVISION PROTEIN YTFB"/>
    <property type="match status" value="1"/>
</dbReference>
<dbReference type="InterPro" id="IPR011055">
    <property type="entry name" value="Dup_hybrid_motif"/>
</dbReference>
<dbReference type="Gene3D" id="2.70.70.10">
    <property type="entry name" value="Glucose Permease (Domain IIA)"/>
    <property type="match status" value="1"/>
</dbReference>
<proteinExistence type="predicted"/>
<dbReference type="InterPro" id="IPR045834">
    <property type="entry name" value="Csd3_N2"/>
</dbReference>
<dbReference type="InterPro" id="IPR054512">
    <property type="entry name" value="NMB0315-like_N"/>
</dbReference>
<dbReference type="Pfam" id="PF19425">
    <property type="entry name" value="Csd3_N2"/>
    <property type="match status" value="1"/>
</dbReference>
<dbReference type="AlphaFoldDB" id="A0A558CRM7"/>
<keyword evidence="7" id="KW-0482">Metalloprotease</keyword>
<keyword evidence="4" id="KW-0479">Metal-binding</keyword>
<sequence length="520" mass="56816">MINDYKLHSDLMGSRPAKRPSRLALVAVAGLALCATAIYASLGDSEKSAAPKSAEAPNEITLAPAQVAQPRKEVTLILPAPAEATSIEDQSVNENAEQQTVSVPTTDTEAAQDPIVETSLSEAAADSKPSEVQSQPEVTQETISSEDAIVSIDQGTWLEEKVKSGDNLALIFSRLKLSPNLLHRIVNSSKEAKDLANIRPGETIRVRLDKQGELLELVHKKSAIRSLQILPSEEGFIAQTHDRSLEKRVATTSGTIANSLYLAAQRAGLSDSLTMELANIFGWDIDFALEIRAGDQFSLIYEEEYLDGKKYRNGPILAAEFINQGKVFRAIRFEDDEGYSNYYSPEGDSMRKAFLRAPVDFRRISSRFTKARFHPVLGKKRPHKGVDYSAATGTPIKAAGDGRVIFRGTKGGYGRTVILRHGSQYTTLYGHLSKYRSGVNNGSRVRQGQVIGYVGKSGLATGPHLHYEFRVNGVHRNPLTIKLPAAEPLAKKYRSKFLSVSTPLIAQLDLAAKTMVADAR</sequence>
<dbReference type="Pfam" id="PF01551">
    <property type="entry name" value="Peptidase_M23"/>
    <property type="match status" value="1"/>
</dbReference>
<dbReference type="SUPFAM" id="SSF51261">
    <property type="entry name" value="Duplicated hybrid motif"/>
    <property type="match status" value="1"/>
</dbReference>
<feature type="region of interest" description="Disordered" evidence="8">
    <location>
        <begin position="85"/>
        <end position="111"/>
    </location>
</feature>
<dbReference type="GO" id="GO:0006508">
    <property type="term" value="P:proteolysis"/>
    <property type="evidence" value="ECO:0007669"/>
    <property type="project" value="UniProtKB-KW"/>
</dbReference>
<evidence type="ECO:0000256" key="7">
    <source>
        <dbReference type="ARBA" id="ARBA00023049"/>
    </source>
</evidence>
<name>A0A558CRM7_9GAMM</name>
<evidence type="ECO:0000259" key="11">
    <source>
        <dbReference type="Pfam" id="PF22310"/>
    </source>
</evidence>
<feature type="domain" description="Csd3-like second N-terminal" evidence="10">
    <location>
        <begin position="251"/>
        <end position="369"/>
    </location>
</feature>
<reference evidence="12 13" key="1">
    <citation type="submission" date="2019-07" db="EMBL/GenBank/DDBJ databases">
        <title>The pathways for chlorine oxyanion respiration interact through the shared metabolite chlorate.</title>
        <authorList>
            <person name="Barnum T.P."/>
            <person name="Cheng Y."/>
            <person name="Hill K.A."/>
            <person name="Lucas L.N."/>
            <person name="Carlson H.K."/>
            <person name="Coates J.D."/>
        </authorList>
    </citation>
    <scope>NUCLEOTIDE SEQUENCE [LARGE SCALE GENOMIC DNA]</scope>
    <source>
        <strain evidence="12">BK-3</strain>
    </source>
</reference>
<evidence type="ECO:0000259" key="10">
    <source>
        <dbReference type="Pfam" id="PF19425"/>
    </source>
</evidence>
<feature type="compositionally biased region" description="Polar residues" evidence="8">
    <location>
        <begin position="87"/>
        <end position="109"/>
    </location>
</feature>
<accession>A0A558CRM7</accession>
<dbReference type="FunFam" id="2.70.70.10:FF:000002">
    <property type="entry name" value="Murein DD-endopeptidase MepM"/>
    <property type="match status" value="1"/>
</dbReference>
<evidence type="ECO:0000256" key="3">
    <source>
        <dbReference type="ARBA" id="ARBA00022670"/>
    </source>
</evidence>
<dbReference type="Pfam" id="PF22310">
    <property type="entry name" value="NMB0315_dom_I"/>
    <property type="match status" value="1"/>
</dbReference>
<dbReference type="GO" id="GO:0030313">
    <property type="term" value="C:cell envelope"/>
    <property type="evidence" value="ECO:0007669"/>
    <property type="project" value="UniProtKB-SubCell"/>
</dbReference>
<dbReference type="CDD" id="cd12797">
    <property type="entry name" value="M23_peptidase"/>
    <property type="match status" value="1"/>
</dbReference>
<evidence type="ECO:0000256" key="4">
    <source>
        <dbReference type="ARBA" id="ARBA00022723"/>
    </source>
</evidence>
<dbReference type="InterPro" id="IPR050570">
    <property type="entry name" value="Cell_wall_metabolism_enzyme"/>
</dbReference>
<evidence type="ECO:0000313" key="12">
    <source>
        <dbReference type="EMBL" id="TVT51425.1"/>
    </source>
</evidence>
<evidence type="ECO:0000259" key="9">
    <source>
        <dbReference type="Pfam" id="PF01551"/>
    </source>
</evidence>
<comment type="caution">
    <text evidence="12">The sequence shown here is derived from an EMBL/GenBank/DDBJ whole genome shotgun (WGS) entry which is preliminary data.</text>
</comment>
<organism evidence="12 13">
    <name type="scientific">Sedimenticola thiotaurini</name>
    <dbReference type="NCBI Taxonomy" id="1543721"/>
    <lineage>
        <taxon>Bacteria</taxon>
        <taxon>Pseudomonadati</taxon>
        <taxon>Pseudomonadota</taxon>
        <taxon>Gammaproteobacteria</taxon>
        <taxon>Chromatiales</taxon>
        <taxon>Sedimenticolaceae</taxon>
        <taxon>Sedimenticola</taxon>
    </lineage>
</organism>
<evidence type="ECO:0000313" key="13">
    <source>
        <dbReference type="Proteomes" id="UP000317355"/>
    </source>
</evidence>
<evidence type="ECO:0000256" key="8">
    <source>
        <dbReference type="SAM" id="MobiDB-lite"/>
    </source>
</evidence>
<evidence type="ECO:0000256" key="2">
    <source>
        <dbReference type="ARBA" id="ARBA00004196"/>
    </source>
</evidence>
<dbReference type="EMBL" id="VMRY01000092">
    <property type="protein sequence ID" value="TVT51425.1"/>
    <property type="molecule type" value="Genomic_DNA"/>
</dbReference>
<dbReference type="Proteomes" id="UP000317355">
    <property type="component" value="Unassembled WGS sequence"/>
</dbReference>
<feature type="domain" description="M23ase beta-sheet core" evidence="9">
    <location>
        <begin position="382"/>
        <end position="478"/>
    </location>
</feature>
<keyword evidence="6" id="KW-0862">Zinc</keyword>
<evidence type="ECO:0000256" key="1">
    <source>
        <dbReference type="ARBA" id="ARBA00001947"/>
    </source>
</evidence>
<dbReference type="GO" id="GO:0004222">
    <property type="term" value="F:metalloendopeptidase activity"/>
    <property type="evidence" value="ECO:0007669"/>
    <property type="project" value="TreeGrafter"/>
</dbReference>
<gene>
    <name evidence="12" type="ORF">FHK82_15720</name>
</gene>
<keyword evidence="5" id="KW-0378">Hydrolase</keyword>
<feature type="domain" description="DD-carboxypeptidase/endopeptidase Mpg-like N-terminal" evidence="11">
    <location>
        <begin position="157"/>
        <end position="215"/>
    </location>
</feature>